<feature type="transmembrane region" description="Helical" evidence="2">
    <location>
        <begin position="208"/>
        <end position="230"/>
    </location>
</feature>
<gene>
    <name evidence="3" type="ORF">K1X11_010460</name>
</gene>
<feature type="transmembrane region" description="Helical" evidence="2">
    <location>
        <begin position="162"/>
        <end position="178"/>
    </location>
</feature>
<feature type="transmembrane region" description="Helical" evidence="2">
    <location>
        <begin position="139"/>
        <end position="157"/>
    </location>
</feature>
<sequence>MSSLSSFFKRHGLTLAGGLVMLVVVLAPWWRNHGLLRDFFDYGLMMVASGRMAEGGRPFVDFLTPLPSLSYFLNAWVEHWLGGTYQAMTLGNAGLMVVVSVGLGALLRRWFPGWAAWSVATTLVVGSFAQHAIIWYNTLGVVLLALIAWPAAVAPVLSRERWGMNLIVAVALVLSGLNKLNYHAIGLVIAWAWPLRAALVGRESWRRALSTVLVWGLFGTLVPVVLELMVNGASWEMWRYNLIEVTVRQRGGNLWALLTLRFYFEPMHDYYDAWLRPLGAILVGWLVVVTGLAWRGRSGLDRLLLLGAGALVVGGTGGLMATNHEIGYVAMAAGMVLLVGLWIGFDLKRDGWSAGLGLILPTLLLGMVFWHSAWLGQRTLFGFSQSPRETYRELSVEGGAFDYLKGTRIPPEMASDLESLAERLGPVEPGKVYPYFFGGGVEWLQRIWRTDVMSGLPILIAPLGYGPPELQVLGEALSYPSRFEAIVTMDSWMELPGDLDDYIRLVSTRERSGQYTIWRLHQSEVREGLAPREDAVQVLNTYGGNLDGRLITVEARVQTLKTHEGRSALGLVNGVGGFVFEAPTHQLKVKPFLRRLPDADESVEPKARFTVQALDAKTGALQGDVWTHTLVLPAGEKVVEVEQQVAMGGRATRFLIEVDDEAAGLAAAGWFLPKILQAAERSEEPPRLRAAAPMEEDGEERSWRERTFPADWVDDVELVVRGGTLTDDGILISRGGELWFRGLRRIEAWDSRIRAHPDNVPGHQPVYRLIWYEGGRMEMLSQAGVPIGSEDVGLRGWGSELDGWFGLLVDPGEGRPGLIFRIESIKAR</sequence>
<keyword evidence="2" id="KW-0472">Membrane</keyword>
<protein>
    <recommendedName>
        <fullName evidence="5">Glycosyltransferase RgtA/B/C/D-like domain-containing protein</fullName>
    </recommendedName>
</protein>
<feature type="transmembrane region" description="Helical" evidence="2">
    <location>
        <begin position="326"/>
        <end position="345"/>
    </location>
</feature>
<feature type="transmembrane region" description="Helical" evidence="2">
    <location>
        <begin position="352"/>
        <end position="374"/>
    </location>
</feature>
<dbReference type="EMBL" id="CP139781">
    <property type="protein sequence ID" value="WRQ89827.1"/>
    <property type="molecule type" value="Genomic_DNA"/>
</dbReference>
<proteinExistence type="predicted"/>
<name>A0ABZ1CEV1_9BACT</name>
<evidence type="ECO:0008006" key="5">
    <source>
        <dbReference type="Google" id="ProtNLM"/>
    </source>
</evidence>
<keyword evidence="4" id="KW-1185">Reference proteome</keyword>
<feature type="transmembrane region" description="Helical" evidence="2">
    <location>
        <begin position="12"/>
        <end position="30"/>
    </location>
</feature>
<organism evidence="3 4">
    <name type="scientific">Actomonas aquatica</name>
    <dbReference type="NCBI Taxonomy" id="2866162"/>
    <lineage>
        <taxon>Bacteria</taxon>
        <taxon>Pseudomonadati</taxon>
        <taxon>Verrucomicrobiota</taxon>
        <taxon>Opitutia</taxon>
        <taxon>Opitutales</taxon>
        <taxon>Opitutaceae</taxon>
        <taxon>Actomonas</taxon>
    </lineage>
</organism>
<feature type="transmembrane region" description="Helical" evidence="2">
    <location>
        <begin position="303"/>
        <end position="320"/>
    </location>
</feature>
<dbReference type="RefSeq" id="WP_221032285.1">
    <property type="nucleotide sequence ID" value="NZ_CP139781.1"/>
</dbReference>
<feature type="transmembrane region" description="Helical" evidence="2">
    <location>
        <begin position="85"/>
        <end position="107"/>
    </location>
</feature>
<dbReference type="Proteomes" id="UP000738431">
    <property type="component" value="Chromosome"/>
</dbReference>
<evidence type="ECO:0000256" key="2">
    <source>
        <dbReference type="SAM" id="Phobius"/>
    </source>
</evidence>
<accession>A0ABZ1CEV1</accession>
<evidence type="ECO:0000256" key="1">
    <source>
        <dbReference type="SAM" id="MobiDB-lite"/>
    </source>
</evidence>
<evidence type="ECO:0000313" key="4">
    <source>
        <dbReference type="Proteomes" id="UP000738431"/>
    </source>
</evidence>
<feature type="region of interest" description="Disordered" evidence="1">
    <location>
        <begin position="682"/>
        <end position="703"/>
    </location>
</feature>
<keyword evidence="2" id="KW-1133">Transmembrane helix</keyword>
<feature type="transmembrane region" description="Helical" evidence="2">
    <location>
        <begin position="274"/>
        <end position="294"/>
    </location>
</feature>
<evidence type="ECO:0000313" key="3">
    <source>
        <dbReference type="EMBL" id="WRQ89827.1"/>
    </source>
</evidence>
<keyword evidence="2" id="KW-0812">Transmembrane</keyword>
<reference evidence="3 4" key="2">
    <citation type="submission" date="2023-12" db="EMBL/GenBank/DDBJ databases">
        <title>Description of an unclassified Opitutus bacterium of Verrucomicrobiota.</title>
        <authorList>
            <person name="Zhang D.-F."/>
        </authorList>
    </citation>
    <scope>NUCLEOTIDE SEQUENCE [LARGE SCALE GENOMIC DNA]</scope>
    <source>
        <strain evidence="3 4">WL0086</strain>
    </source>
</reference>
<reference evidence="3 4" key="1">
    <citation type="submission" date="2021-08" db="EMBL/GenBank/DDBJ databases">
        <authorList>
            <person name="Zhang D."/>
            <person name="Zhang A."/>
            <person name="Wang L."/>
        </authorList>
    </citation>
    <scope>NUCLEOTIDE SEQUENCE [LARGE SCALE GENOMIC DNA]</scope>
    <source>
        <strain evidence="3 4">WL0086</strain>
    </source>
</reference>